<evidence type="ECO:0000256" key="3">
    <source>
        <dbReference type="SAM" id="MobiDB-lite"/>
    </source>
</evidence>
<organism evidence="5 6">
    <name type="scientific">Acorus calamus</name>
    <name type="common">Sweet flag</name>
    <dbReference type="NCBI Taxonomy" id="4465"/>
    <lineage>
        <taxon>Eukaryota</taxon>
        <taxon>Viridiplantae</taxon>
        <taxon>Streptophyta</taxon>
        <taxon>Embryophyta</taxon>
        <taxon>Tracheophyta</taxon>
        <taxon>Spermatophyta</taxon>
        <taxon>Magnoliopsida</taxon>
        <taxon>Liliopsida</taxon>
        <taxon>Acoraceae</taxon>
        <taxon>Acorus</taxon>
    </lineage>
</organism>
<reference evidence="5" key="2">
    <citation type="submission" date="2023-06" db="EMBL/GenBank/DDBJ databases">
        <authorList>
            <person name="Ma L."/>
            <person name="Liu K.-W."/>
            <person name="Li Z."/>
            <person name="Hsiao Y.-Y."/>
            <person name="Qi Y."/>
            <person name="Fu T."/>
            <person name="Tang G."/>
            <person name="Zhang D."/>
            <person name="Sun W.-H."/>
            <person name="Liu D.-K."/>
            <person name="Li Y."/>
            <person name="Chen G.-Z."/>
            <person name="Liu X.-D."/>
            <person name="Liao X.-Y."/>
            <person name="Jiang Y.-T."/>
            <person name="Yu X."/>
            <person name="Hao Y."/>
            <person name="Huang J."/>
            <person name="Zhao X.-W."/>
            <person name="Ke S."/>
            <person name="Chen Y.-Y."/>
            <person name="Wu W.-L."/>
            <person name="Hsu J.-L."/>
            <person name="Lin Y.-F."/>
            <person name="Huang M.-D."/>
            <person name="Li C.-Y."/>
            <person name="Huang L."/>
            <person name="Wang Z.-W."/>
            <person name="Zhao X."/>
            <person name="Zhong W.-Y."/>
            <person name="Peng D.-H."/>
            <person name="Ahmad S."/>
            <person name="Lan S."/>
            <person name="Zhang J.-S."/>
            <person name="Tsai W.-C."/>
            <person name="Van De Peer Y."/>
            <person name="Liu Z.-J."/>
        </authorList>
    </citation>
    <scope>NUCLEOTIDE SEQUENCE</scope>
    <source>
        <strain evidence="5">CP</strain>
        <tissue evidence="5">Leaves</tissue>
    </source>
</reference>
<evidence type="ECO:0000313" key="5">
    <source>
        <dbReference type="EMBL" id="KAK1326310.1"/>
    </source>
</evidence>
<dbReference type="CDD" id="cd23509">
    <property type="entry name" value="Gnk2-like"/>
    <property type="match status" value="1"/>
</dbReference>
<evidence type="ECO:0000259" key="4">
    <source>
        <dbReference type="PROSITE" id="PS51473"/>
    </source>
</evidence>
<gene>
    <name evidence="5" type="ORF">QJS10_CPA01g01021</name>
</gene>
<evidence type="ECO:0000313" key="6">
    <source>
        <dbReference type="Proteomes" id="UP001180020"/>
    </source>
</evidence>
<name>A0AAV9FNG1_ACOCL</name>
<accession>A0AAV9FNG1</accession>
<keyword evidence="1" id="KW-0732">Signal</keyword>
<dbReference type="Pfam" id="PF01657">
    <property type="entry name" value="Stress-antifung"/>
    <property type="match status" value="1"/>
</dbReference>
<sequence>MTEPNLFNENLSSLLSEVSQTVSANVSRFSVGATKYEEFFNIYAMGQCMEDLLEGDCYNCLSLPSPPPSPSPSIVVSSPTPTLTNRTTGEGNGMTKRSGSVVYVVLSVDSNKLGEGGFGPVYKDFKPSWISLGVPSRVSPSLVTD</sequence>
<dbReference type="InterPro" id="IPR038408">
    <property type="entry name" value="GNK2_sf"/>
</dbReference>
<feature type="domain" description="Gnk2-homologous" evidence="4">
    <location>
        <begin position="1"/>
        <end position="101"/>
    </location>
</feature>
<comment type="caution">
    <text evidence="5">The sequence shown here is derived from an EMBL/GenBank/DDBJ whole genome shotgun (WGS) entry which is preliminary data.</text>
</comment>
<evidence type="ECO:0000256" key="1">
    <source>
        <dbReference type="ARBA" id="ARBA00022729"/>
    </source>
</evidence>
<proteinExistence type="predicted"/>
<dbReference type="InterPro" id="IPR002902">
    <property type="entry name" value="GNK2"/>
</dbReference>
<dbReference type="PROSITE" id="PS51473">
    <property type="entry name" value="GNK2"/>
    <property type="match status" value="1"/>
</dbReference>
<feature type="compositionally biased region" description="Low complexity" evidence="3">
    <location>
        <begin position="72"/>
        <end position="84"/>
    </location>
</feature>
<reference evidence="5" key="1">
    <citation type="journal article" date="2023" name="Nat. Commun.">
        <title>Diploid and tetraploid genomes of Acorus and the evolution of monocots.</title>
        <authorList>
            <person name="Ma L."/>
            <person name="Liu K.W."/>
            <person name="Li Z."/>
            <person name="Hsiao Y.Y."/>
            <person name="Qi Y."/>
            <person name="Fu T."/>
            <person name="Tang G.D."/>
            <person name="Zhang D."/>
            <person name="Sun W.H."/>
            <person name="Liu D.K."/>
            <person name="Li Y."/>
            <person name="Chen G.Z."/>
            <person name="Liu X.D."/>
            <person name="Liao X.Y."/>
            <person name="Jiang Y.T."/>
            <person name="Yu X."/>
            <person name="Hao Y."/>
            <person name="Huang J."/>
            <person name="Zhao X.W."/>
            <person name="Ke S."/>
            <person name="Chen Y.Y."/>
            <person name="Wu W.L."/>
            <person name="Hsu J.L."/>
            <person name="Lin Y.F."/>
            <person name="Huang M.D."/>
            <person name="Li C.Y."/>
            <person name="Huang L."/>
            <person name="Wang Z.W."/>
            <person name="Zhao X."/>
            <person name="Zhong W.Y."/>
            <person name="Peng D.H."/>
            <person name="Ahmad S."/>
            <person name="Lan S."/>
            <person name="Zhang J.S."/>
            <person name="Tsai W.C."/>
            <person name="Van de Peer Y."/>
            <person name="Liu Z.J."/>
        </authorList>
    </citation>
    <scope>NUCLEOTIDE SEQUENCE</scope>
    <source>
        <strain evidence="5">CP</strain>
    </source>
</reference>
<dbReference type="Proteomes" id="UP001180020">
    <property type="component" value="Unassembled WGS sequence"/>
</dbReference>
<dbReference type="AlphaFoldDB" id="A0AAV9FNG1"/>
<keyword evidence="6" id="KW-1185">Reference proteome</keyword>
<protein>
    <recommendedName>
        <fullName evidence="4">Gnk2-homologous domain-containing protein</fullName>
    </recommendedName>
</protein>
<dbReference type="EMBL" id="JAUJYO010000001">
    <property type="protein sequence ID" value="KAK1326310.1"/>
    <property type="molecule type" value="Genomic_DNA"/>
</dbReference>
<evidence type="ECO:0000256" key="2">
    <source>
        <dbReference type="ARBA" id="ARBA00022737"/>
    </source>
</evidence>
<feature type="region of interest" description="Disordered" evidence="3">
    <location>
        <begin position="65"/>
        <end position="95"/>
    </location>
</feature>
<dbReference type="Gene3D" id="3.30.430.20">
    <property type="entry name" value="Gnk2 domain, C-X8-C-X2-C motif"/>
    <property type="match status" value="1"/>
</dbReference>
<keyword evidence="2" id="KW-0677">Repeat</keyword>